<feature type="non-terminal residue" evidence="1">
    <location>
        <position position="1"/>
    </location>
</feature>
<proteinExistence type="predicted"/>
<reference evidence="1 2" key="1">
    <citation type="submission" date="2020-02" db="EMBL/GenBank/DDBJ databases">
        <title>Draft genome sequence of Haematococcus lacustris strain NIES-144.</title>
        <authorList>
            <person name="Morimoto D."/>
            <person name="Nakagawa S."/>
            <person name="Yoshida T."/>
            <person name="Sawayama S."/>
        </authorList>
    </citation>
    <scope>NUCLEOTIDE SEQUENCE [LARGE SCALE GENOMIC DNA]</scope>
    <source>
        <strain evidence="1 2">NIES-144</strain>
    </source>
</reference>
<keyword evidence="2" id="KW-1185">Reference proteome</keyword>
<accession>A0A699Z3N1</accession>
<gene>
    <name evidence="1" type="ORF">HaLaN_13799</name>
</gene>
<comment type="caution">
    <text evidence="1">The sequence shown here is derived from an EMBL/GenBank/DDBJ whole genome shotgun (WGS) entry which is preliminary data.</text>
</comment>
<evidence type="ECO:0000313" key="2">
    <source>
        <dbReference type="Proteomes" id="UP000485058"/>
    </source>
</evidence>
<protein>
    <submittedName>
        <fullName evidence="1">Uncharacterized protein</fullName>
    </submittedName>
</protein>
<dbReference type="AlphaFoldDB" id="A0A699Z3N1"/>
<name>A0A699Z3N1_HAELA</name>
<dbReference type="EMBL" id="BLLF01001113">
    <property type="protein sequence ID" value="GFH17217.1"/>
    <property type="molecule type" value="Genomic_DNA"/>
</dbReference>
<organism evidence="1 2">
    <name type="scientific">Haematococcus lacustris</name>
    <name type="common">Green alga</name>
    <name type="synonym">Haematococcus pluvialis</name>
    <dbReference type="NCBI Taxonomy" id="44745"/>
    <lineage>
        <taxon>Eukaryota</taxon>
        <taxon>Viridiplantae</taxon>
        <taxon>Chlorophyta</taxon>
        <taxon>core chlorophytes</taxon>
        <taxon>Chlorophyceae</taxon>
        <taxon>CS clade</taxon>
        <taxon>Chlamydomonadales</taxon>
        <taxon>Haematococcaceae</taxon>
        <taxon>Haematococcus</taxon>
    </lineage>
</organism>
<evidence type="ECO:0000313" key="1">
    <source>
        <dbReference type="EMBL" id="GFH17217.1"/>
    </source>
</evidence>
<sequence length="111" mass="12343">DIRDNERRPHAHIQFDLLYKRYHQLWHAAAKTCAEPAATGTRIPGELLELHLINSLLQADLDVRMAALRGADQGAGRAVDVVWDSLLLRMMRGAVSVSPSRHLCRLAAADP</sequence>
<dbReference type="Proteomes" id="UP000485058">
    <property type="component" value="Unassembled WGS sequence"/>
</dbReference>